<dbReference type="Proteomes" id="UP000673552">
    <property type="component" value="Chromosome 26"/>
</dbReference>
<keyword evidence="1" id="KW-0472">Membrane</keyword>
<feature type="transmembrane region" description="Helical" evidence="1">
    <location>
        <begin position="21"/>
        <end position="44"/>
    </location>
</feature>
<evidence type="ECO:0000313" key="3">
    <source>
        <dbReference type="Proteomes" id="UP000673552"/>
    </source>
</evidence>
<keyword evidence="3" id="KW-1185">Reference proteome</keyword>
<proteinExistence type="predicted"/>
<sequence>MMRRFYQCASQALRERLLVPLSQLTGAELMVALSIGVLGGIFPIPLVTSLATLAIGCYAQCTTTQLVLGSTVNLFCTPVQFLLLPSFACLLGTLAQVDVAAFTASALQNSLKAGYATFLSSCARMLFCATIGWFLVTAPLIIALRFVQQCILHRQFKEMAK</sequence>
<reference evidence="2 3" key="1">
    <citation type="submission" date="2021-03" db="EMBL/GenBank/DDBJ databases">
        <title>Leishmania (Mundinia) martiniquensis Genome sequencing and assembly.</title>
        <authorList>
            <person name="Almutairi H."/>
            <person name="Gatherer D."/>
        </authorList>
    </citation>
    <scope>NUCLEOTIDE SEQUENCE [LARGE SCALE GENOMIC DNA]</scope>
    <source>
        <strain evidence="2">LSCM1</strain>
    </source>
</reference>
<gene>
    <name evidence="2" type="ORF">LSCM1_04024</name>
</gene>
<protein>
    <recommendedName>
        <fullName evidence="4">DUF2062 domain-containing protein</fullName>
    </recommendedName>
</protein>
<evidence type="ECO:0000313" key="2">
    <source>
        <dbReference type="EMBL" id="KAG5476322.1"/>
    </source>
</evidence>
<keyword evidence="1" id="KW-1133">Transmembrane helix</keyword>
<evidence type="ECO:0000256" key="1">
    <source>
        <dbReference type="SAM" id="Phobius"/>
    </source>
</evidence>
<dbReference type="GeneID" id="92514061"/>
<evidence type="ECO:0008006" key="4">
    <source>
        <dbReference type="Google" id="ProtNLM"/>
    </source>
</evidence>
<dbReference type="KEGG" id="lmat:92514061"/>
<keyword evidence="1" id="KW-0812">Transmembrane</keyword>
<dbReference type="AlphaFoldDB" id="A0A836G6U3"/>
<dbReference type="EMBL" id="JAFEUZ010000026">
    <property type="protein sequence ID" value="KAG5476322.1"/>
    <property type="molecule type" value="Genomic_DNA"/>
</dbReference>
<name>A0A836G6U3_9TRYP</name>
<organism evidence="2 3">
    <name type="scientific">Leishmania martiniquensis</name>
    <dbReference type="NCBI Taxonomy" id="1580590"/>
    <lineage>
        <taxon>Eukaryota</taxon>
        <taxon>Discoba</taxon>
        <taxon>Euglenozoa</taxon>
        <taxon>Kinetoplastea</taxon>
        <taxon>Metakinetoplastina</taxon>
        <taxon>Trypanosomatida</taxon>
        <taxon>Trypanosomatidae</taxon>
        <taxon>Leishmaniinae</taxon>
        <taxon>Leishmania</taxon>
    </lineage>
</organism>
<dbReference type="OrthoDB" id="1914153at2759"/>
<accession>A0A836G6U3</accession>
<feature type="transmembrane region" description="Helical" evidence="1">
    <location>
        <begin position="124"/>
        <end position="147"/>
    </location>
</feature>
<comment type="caution">
    <text evidence="2">The sequence shown here is derived from an EMBL/GenBank/DDBJ whole genome shotgun (WGS) entry which is preliminary data.</text>
</comment>
<dbReference type="RefSeq" id="XP_067177780.1">
    <property type="nucleotide sequence ID" value="XM_067321549.1"/>
</dbReference>